<dbReference type="OrthoDB" id="507589at2"/>
<protein>
    <recommendedName>
        <fullName evidence="3">DUF2993 domain-containing protein</fullName>
    </recommendedName>
</protein>
<dbReference type="STRING" id="582515.KR51_00037730"/>
<dbReference type="eggNOG" id="ENOG502Z7Y0">
    <property type="taxonomic scope" value="Bacteria"/>
</dbReference>
<sequence>MLGGFTGFQDSQGKDWGENLLNSVASKTIRHLFTHSDLVDVEVRCSPPGKLLQGSIDSFKMSGRGLVIRKAFRAEELNFETDAVVLDFGSVLKGGIALKQPTQAIAQVKLAEPDINTAFEAPLIRQRLENLTDPQLLSLSDGAPVSFGNVKMELLPNNGVNLQAAARWSERAVPLALSCTLGVERRRRIRFNSLQFRDEAIPEDRRDLSGKLTGVMGDILNNMVDLDRFNLDGVTMRINRLETQGRFLVFSGYAQIEHVPRIG</sequence>
<evidence type="ECO:0008006" key="3">
    <source>
        <dbReference type="Google" id="ProtNLM"/>
    </source>
</evidence>
<dbReference type="PATRIC" id="fig|582515.4.peg.4239"/>
<evidence type="ECO:0000313" key="2">
    <source>
        <dbReference type="Proteomes" id="UP000016960"/>
    </source>
</evidence>
<comment type="caution">
    <text evidence="1">The sequence shown here is derived from an EMBL/GenBank/DDBJ whole genome shotgun (WGS) entry which is preliminary data.</text>
</comment>
<dbReference type="InterPro" id="IPR021373">
    <property type="entry name" value="DUF2993"/>
</dbReference>
<dbReference type="Pfam" id="PF11209">
    <property type="entry name" value="LmeA"/>
    <property type="match status" value="1"/>
</dbReference>
<dbReference type="RefSeq" id="WP_022609405.1">
    <property type="nucleotide sequence ID" value="NZ_ASSJ01000097.1"/>
</dbReference>
<accession>U5DJD1</accession>
<gene>
    <name evidence="1" type="ORF">KR51_00037730</name>
</gene>
<dbReference type="InParanoid" id="U5DJD1"/>
<name>U5DJD1_9CHRO</name>
<proteinExistence type="predicted"/>
<reference evidence="1 2" key="1">
    <citation type="submission" date="2013-05" db="EMBL/GenBank/DDBJ databases">
        <title>Draft genome sequence of Rubidibacter lacunae KORDI 51-2.</title>
        <authorList>
            <person name="Choi D.H."/>
            <person name="Noh J.H."/>
            <person name="Kwon K.-K."/>
            <person name="Lee J.-H."/>
            <person name="Ryu J.-Y."/>
        </authorList>
    </citation>
    <scope>NUCLEOTIDE SEQUENCE [LARGE SCALE GENOMIC DNA]</scope>
    <source>
        <strain evidence="1 2">KORDI 51-2</strain>
    </source>
</reference>
<organism evidence="1 2">
    <name type="scientific">Rubidibacter lacunae KORDI 51-2</name>
    <dbReference type="NCBI Taxonomy" id="582515"/>
    <lineage>
        <taxon>Bacteria</taxon>
        <taxon>Bacillati</taxon>
        <taxon>Cyanobacteriota</taxon>
        <taxon>Cyanophyceae</taxon>
        <taxon>Oscillatoriophycideae</taxon>
        <taxon>Chroococcales</taxon>
        <taxon>Aphanothecaceae</taxon>
        <taxon>Rubidibacter</taxon>
    </lineage>
</organism>
<keyword evidence="2" id="KW-1185">Reference proteome</keyword>
<dbReference type="AlphaFoldDB" id="U5DJD1"/>
<dbReference type="Proteomes" id="UP000016960">
    <property type="component" value="Unassembled WGS sequence"/>
</dbReference>
<dbReference type="EMBL" id="ASSJ01000097">
    <property type="protein sequence ID" value="ERN39795.1"/>
    <property type="molecule type" value="Genomic_DNA"/>
</dbReference>
<evidence type="ECO:0000313" key="1">
    <source>
        <dbReference type="EMBL" id="ERN39795.1"/>
    </source>
</evidence>